<dbReference type="SUPFAM" id="SSF55154">
    <property type="entry name" value="CYTH-like phosphatases"/>
    <property type="match status" value="1"/>
</dbReference>
<dbReference type="InterPro" id="IPR012042">
    <property type="entry name" value="NeuTTM/CthTTM-like"/>
</dbReference>
<dbReference type="PANTHER" id="PTHR40114">
    <property type="entry name" value="SLR0698 PROTEIN"/>
    <property type="match status" value="1"/>
</dbReference>
<dbReference type="InterPro" id="IPR033469">
    <property type="entry name" value="CYTH-like_dom_sf"/>
</dbReference>
<feature type="active site" description="Proton acceptor" evidence="1">
    <location>
        <position position="30"/>
    </location>
</feature>
<dbReference type="EMBL" id="QSID01000024">
    <property type="protein sequence ID" value="RHC60015.1"/>
    <property type="molecule type" value="Genomic_DNA"/>
</dbReference>
<dbReference type="Gene3D" id="2.40.320.10">
    <property type="entry name" value="Hypothetical Protein Pfu-838710-001"/>
    <property type="match status" value="1"/>
</dbReference>
<sequence>MNMEIERKFLIKSLPDNLESYSCDTLIQAYISTEPVIRVRKKNEDYILTLKSAGLLAREEIEMPLTEESFKHLLSKKDGISIKKKRYKIPDPPYLIELDVFEGDYNGFCMAEVEFPDIDSANAYNAPAWFGPEVTMDSRFHNSSLSKRNPAEVQEFLELIQKM</sequence>
<organism evidence="3 4">
    <name type="scientific">Anaerobutyricum hallii</name>
    <dbReference type="NCBI Taxonomy" id="39488"/>
    <lineage>
        <taxon>Bacteria</taxon>
        <taxon>Bacillati</taxon>
        <taxon>Bacillota</taxon>
        <taxon>Clostridia</taxon>
        <taxon>Lachnospirales</taxon>
        <taxon>Lachnospiraceae</taxon>
        <taxon>Anaerobutyricum</taxon>
    </lineage>
</organism>
<gene>
    <name evidence="3" type="ORF">DW833_15040</name>
</gene>
<dbReference type="PIRSF" id="PIRSF016487">
    <property type="entry name" value="CYTH_UCP016487"/>
    <property type="match status" value="1"/>
</dbReference>
<dbReference type="PANTHER" id="PTHR40114:SF1">
    <property type="entry name" value="SLR0698 PROTEIN"/>
    <property type="match status" value="1"/>
</dbReference>
<evidence type="ECO:0000259" key="2">
    <source>
        <dbReference type="PROSITE" id="PS51707"/>
    </source>
</evidence>
<proteinExistence type="predicted"/>
<evidence type="ECO:0000313" key="3">
    <source>
        <dbReference type="EMBL" id="RHC60015.1"/>
    </source>
</evidence>
<dbReference type="AlphaFoldDB" id="A0A414B1V6"/>
<dbReference type="Proteomes" id="UP000284621">
    <property type="component" value="Unassembled WGS sequence"/>
</dbReference>
<feature type="domain" description="CYTH" evidence="2">
    <location>
        <begin position="2"/>
        <end position="147"/>
    </location>
</feature>
<comment type="caution">
    <text evidence="3">The sequence shown here is derived from an EMBL/GenBank/DDBJ whole genome shotgun (WGS) entry which is preliminary data.</text>
</comment>
<dbReference type="Pfam" id="PF01928">
    <property type="entry name" value="CYTH"/>
    <property type="match status" value="1"/>
</dbReference>
<reference evidence="3 4" key="1">
    <citation type="submission" date="2018-08" db="EMBL/GenBank/DDBJ databases">
        <title>A genome reference for cultivated species of the human gut microbiota.</title>
        <authorList>
            <person name="Zou Y."/>
            <person name="Xue W."/>
            <person name="Luo G."/>
        </authorList>
    </citation>
    <scope>NUCLEOTIDE SEQUENCE [LARGE SCALE GENOMIC DNA]</scope>
    <source>
        <strain evidence="3 4">AM34-3LB</strain>
    </source>
</reference>
<dbReference type="InterPro" id="IPR023577">
    <property type="entry name" value="CYTH_domain"/>
</dbReference>
<dbReference type="CDD" id="cd07761">
    <property type="entry name" value="CYTH-like_CthTTM-like"/>
    <property type="match status" value="1"/>
</dbReference>
<evidence type="ECO:0000313" key="4">
    <source>
        <dbReference type="Proteomes" id="UP000284621"/>
    </source>
</evidence>
<evidence type="ECO:0000256" key="1">
    <source>
        <dbReference type="PIRSR" id="PIRSR016487-1"/>
    </source>
</evidence>
<dbReference type="PROSITE" id="PS51707">
    <property type="entry name" value="CYTH"/>
    <property type="match status" value="1"/>
</dbReference>
<keyword evidence="4" id="KW-1185">Reference proteome</keyword>
<dbReference type="SMART" id="SM01118">
    <property type="entry name" value="CYTH"/>
    <property type="match status" value="1"/>
</dbReference>
<name>A0A414B1V6_9FIRM</name>
<accession>A0A414B1V6</accession>
<dbReference type="RefSeq" id="WP_118381728.1">
    <property type="nucleotide sequence ID" value="NZ_CABJFJ010000024.1"/>
</dbReference>
<protein>
    <submittedName>
        <fullName evidence="3">CYTH domain-containing protein</fullName>
    </submittedName>
</protein>